<feature type="domain" description="DhaK" evidence="1">
    <location>
        <begin position="8"/>
        <end position="160"/>
    </location>
</feature>
<dbReference type="InterPro" id="IPR050861">
    <property type="entry name" value="Dihydroxyacetone_Kinase"/>
</dbReference>
<organism evidence="2 3">
    <name type="scientific">Candidatus Microbacterium stercoravium</name>
    <dbReference type="NCBI Taxonomy" id="2838697"/>
    <lineage>
        <taxon>Bacteria</taxon>
        <taxon>Bacillati</taxon>
        <taxon>Actinomycetota</taxon>
        <taxon>Actinomycetes</taxon>
        <taxon>Micrococcales</taxon>
        <taxon>Microbacteriaceae</taxon>
        <taxon>Microbacterium</taxon>
    </lineage>
</organism>
<reference evidence="2" key="1">
    <citation type="journal article" date="2021" name="PeerJ">
        <title>Extensive microbial diversity within the chicken gut microbiome revealed by metagenomics and culture.</title>
        <authorList>
            <person name="Gilroy R."/>
            <person name="Ravi A."/>
            <person name="Getino M."/>
            <person name="Pursley I."/>
            <person name="Horton D.L."/>
            <person name="Alikhan N.F."/>
            <person name="Baker D."/>
            <person name="Gharbi K."/>
            <person name="Hall N."/>
            <person name="Watson M."/>
            <person name="Adriaenssens E.M."/>
            <person name="Foster-Nyarko E."/>
            <person name="Jarju S."/>
            <person name="Secka A."/>
            <person name="Antonio M."/>
            <person name="Oren A."/>
            <person name="Chaudhuri R.R."/>
            <person name="La Ragione R."/>
            <person name="Hildebrand F."/>
            <person name="Pallen M.J."/>
        </authorList>
    </citation>
    <scope>NUCLEOTIDE SEQUENCE</scope>
    <source>
        <strain evidence="2">ChiHjej8B7-3636</strain>
    </source>
</reference>
<dbReference type="GO" id="GO:0005829">
    <property type="term" value="C:cytosol"/>
    <property type="evidence" value="ECO:0007669"/>
    <property type="project" value="TreeGrafter"/>
</dbReference>
<dbReference type="InterPro" id="IPR004006">
    <property type="entry name" value="DhaK_dom"/>
</dbReference>
<name>A0A9D2KFU7_9MICO</name>
<dbReference type="GO" id="GO:0004371">
    <property type="term" value="F:glycerone kinase activity"/>
    <property type="evidence" value="ECO:0007669"/>
    <property type="project" value="InterPro"/>
</dbReference>
<dbReference type="SUPFAM" id="SSF82549">
    <property type="entry name" value="DAK1/DegV-like"/>
    <property type="match status" value="1"/>
</dbReference>
<comment type="caution">
    <text evidence="2">The sequence shown here is derived from an EMBL/GenBank/DDBJ whole genome shotgun (WGS) entry which is preliminary data.</text>
</comment>
<feature type="non-terminal residue" evidence="2">
    <location>
        <position position="160"/>
    </location>
</feature>
<dbReference type="AlphaFoldDB" id="A0A9D2KFU7"/>
<dbReference type="Proteomes" id="UP000824220">
    <property type="component" value="Unassembled WGS sequence"/>
</dbReference>
<dbReference type="FunFam" id="3.40.50.10440:FF:000001">
    <property type="entry name" value="Dihydroxyacetone kinase, DhaK subunit"/>
    <property type="match status" value="1"/>
</dbReference>
<proteinExistence type="predicted"/>
<dbReference type="GO" id="GO:0019563">
    <property type="term" value="P:glycerol catabolic process"/>
    <property type="evidence" value="ECO:0007669"/>
    <property type="project" value="TreeGrafter"/>
</dbReference>
<sequence>MPQLFLPPDSEGLAPALRGFARAHDAHVTLTEDPVYFAARDRSPARRVGLVSGGGSGHEPLHAGFLGPGLLDAVAPGEVFASPHNRQVYEASRAVALEGGVLHIVKNYTGDKINFGIAAERLRADGIEVGRVLVDDDVATESDETATGRRGTGATVLVEK</sequence>
<gene>
    <name evidence="2" type="ORF">H9800_00120</name>
</gene>
<dbReference type="PROSITE" id="PS51481">
    <property type="entry name" value="DHAK"/>
    <property type="match status" value="1"/>
</dbReference>
<dbReference type="PANTHER" id="PTHR28629:SF4">
    <property type="entry name" value="TRIOKINASE_FMN CYCLASE"/>
    <property type="match status" value="1"/>
</dbReference>
<evidence type="ECO:0000313" key="3">
    <source>
        <dbReference type="Proteomes" id="UP000824220"/>
    </source>
</evidence>
<reference evidence="2" key="2">
    <citation type="submission" date="2021-04" db="EMBL/GenBank/DDBJ databases">
        <authorList>
            <person name="Gilroy R."/>
        </authorList>
    </citation>
    <scope>NUCLEOTIDE SEQUENCE</scope>
    <source>
        <strain evidence="2">ChiHjej8B7-3636</strain>
    </source>
</reference>
<dbReference type="PANTHER" id="PTHR28629">
    <property type="entry name" value="TRIOKINASE/FMN CYCLASE"/>
    <property type="match status" value="1"/>
</dbReference>
<dbReference type="EMBL" id="DXAM01000003">
    <property type="protein sequence ID" value="HJA03255.1"/>
    <property type="molecule type" value="Genomic_DNA"/>
</dbReference>
<evidence type="ECO:0000259" key="1">
    <source>
        <dbReference type="PROSITE" id="PS51481"/>
    </source>
</evidence>
<keyword evidence="2" id="KW-0418">Kinase</keyword>
<accession>A0A9D2KFU7</accession>
<dbReference type="Pfam" id="PF02733">
    <property type="entry name" value="Dak1"/>
    <property type="match status" value="1"/>
</dbReference>
<keyword evidence="2" id="KW-0808">Transferase</keyword>
<evidence type="ECO:0000313" key="2">
    <source>
        <dbReference type="EMBL" id="HJA03255.1"/>
    </source>
</evidence>
<protein>
    <submittedName>
        <fullName evidence="2">Dihydroxyacetone kinase subunit DhaK</fullName>
    </submittedName>
</protein>
<dbReference type="Gene3D" id="3.40.50.10440">
    <property type="entry name" value="Dihydroxyacetone kinase, domain 1"/>
    <property type="match status" value="1"/>
</dbReference>